<reference evidence="1 2" key="1">
    <citation type="submission" date="2015-01" db="EMBL/GenBank/DDBJ databases">
        <title>Genome of allotetraploid Gossypium barbadense reveals genomic plasticity and fiber elongation in cotton evolution.</title>
        <authorList>
            <person name="Chen X."/>
            <person name="Liu X."/>
            <person name="Zhao B."/>
            <person name="Zheng H."/>
            <person name="Hu Y."/>
            <person name="Lu G."/>
            <person name="Yang C."/>
            <person name="Chen J."/>
            <person name="Shan C."/>
            <person name="Zhang L."/>
            <person name="Zhou Y."/>
            <person name="Wang L."/>
            <person name="Guo W."/>
            <person name="Bai Y."/>
            <person name="Ruan J."/>
            <person name="Shangguan X."/>
            <person name="Mao Y."/>
            <person name="Jiang J."/>
            <person name="Zhu Y."/>
            <person name="Lei J."/>
            <person name="Kang H."/>
            <person name="Chen S."/>
            <person name="He X."/>
            <person name="Wang R."/>
            <person name="Wang Y."/>
            <person name="Chen J."/>
            <person name="Wang L."/>
            <person name="Yu S."/>
            <person name="Wang B."/>
            <person name="Wei J."/>
            <person name="Song S."/>
            <person name="Lu X."/>
            <person name="Gao Z."/>
            <person name="Gu W."/>
            <person name="Deng X."/>
            <person name="Ma D."/>
            <person name="Wang S."/>
            <person name="Liang W."/>
            <person name="Fang L."/>
            <person name="Cai C."/>
            <person name="Zhu X."/>
            <person name="Zhou B."/>
            <person name="Zhang Y."/>
            <person name="Chen Z."/>
            <person name="Xu S."/>
            <person name="Zhu R."/>
            <person name="Wang S."/>
            <person name="Zhang T."/>
            <person name="Zhao G."/>
        </authorList>
    </citation>
    <scope>NUCLEOTIDE SEQUENCE [LARGE SCALE GENOMIC DNA]</scope>
    <source>
        <strain evidence="2">cv. Xinhai21</strain>
        <tissue evidence="1">Leaf</tissue>
    </source>
</reference>
<dbReference type="Proteomes" id="UP000239757">
    <property type="component" value="Unassembled WGS sequence"/>
</dbReference>
<dbReference type="AlphaFoldDB" id="A0A2P5XQA5"/>
<evidence type="ECO:0000313" key="2">
    <source>
        <dbReference type="Proteomes" id="UP000239757"/>
    </source>
</evidence>
<name>A0A2P5XQA5_GOSBA</name>
<dbReference type="EMBL" id="KZ664444">
    <property type="protein sequence ID" value="PPS05523.1"/>
    <property type="molecule type" value="Genomic_DNA"/>
</dbReference>
<gene>
    <name evidence="1" type="ORF">GOBAR_AA15124</name>
</gene>
<organism evidence="1 2">
    <name type="scientific">Gossypium barbadense</name>
    <name type="common">Sea Island cotton</name>
    <name type="synonym">Hibiscus barbadensis</name>
    <dbReference type="NCBI Taxonomy" id="3634"/>
    <lineage>
        <taxon>Eukaryota</taxon>
        <taxon>Viridiplantae</taxon>
        <taxon>Streptophyta</taxon>
        <taxon>Embryophyta</taxon>
        <taxon>Tracheophyta</taxon>
        <taxon>Spermatophyta</taxon>
        <taxon>Magnoliopsida</taxon>
        <taxon>eudicotyledons</taxon>
        <taxon>Gunneridae</taxon>
        <taxon>Pentapetalae</taxon>
        <taxon>rosids</taxon>
        <taxon>malvids</taxon>
        <taxon>Malvales</taxon>
        <taxon>Malvaceae</taxon>
        <taxon>Malvoideae</taxon>
        <taxon>Gossypium</taxon>
    </lineage>
</organism>
<protein>
    <submittedName>
        <fullName evidence="1">Uncharacterized protein</fullName>
    </submittedName>
</protein>
<sequence length="83" mass="9578">MECRYLKDGGRANALEQLGSPSAIPNSSTINWRTRPTKAELEHSRIVEVGHDGLKMKRRVELQSELEIRRLDDLKEKPPRVNR</sequence>
<accession>A0A2P5XQA5</accession>
<proteinExistence type="predicted"/>
<evidence type="ECO:0000313" key="1">
    <source>
        <dbReference type="EMBL" id="PPS05523.1"/>
    </source>
</evidence>